<evidence type="ECO:0000256" key="1">
    <source>
        <dbReference type="SAM" id="MobiDB-lite"/>
    </source>
</evidence>
<name>A0A2N5VVR2_9BASI</name>
<evidence type="ECO:0000313" key="2">
    <source>
        <dbReference type="EMBL" id="PLW54084.1"/>
    </source>
</evidence>
<dbReference type="AlphaFoldDB" id="A0A2N5VVR2"/>
<proteinExistence type="predicted"/>
<keyword evidence="3" id="KW-1185">Reference proteome</keyword>
<protein>
    <submittedName>
        <fullName evidence="2">Uncharacterized protein</fullName>
    </submittedName>
</protein>
<sequence>MKDLTASDLLVSLDLSDSSYVSDTSTSEPELVQDQPTVAAAAGNRNEPELVQDQPTVAAAAGNLINPDTWMPIATPRAPIPEEHCIPPKHRNLKPPLKRKQPVCRSARICVTKPKATNPKGRTKKGKDPSKPQGSFLPDYL</sequence>
<feature type="region of interest" description="Disordered" evidence="1">
    <location>
        <begin position="75"/>
        <end position="141"/>
    </location>
</feature>
<reference evidence="2 3" key="1">
    <citation type="submission" date="2017-11" db="EMBL/GenBank/DDBJ databases">
        <title>De novo assembly and phasing of dikaryotic genomes from two isolates of Puccinia coronata f. sp. avenae, the causal agent of oat crown rust.</title>
        <authorList>
            <person name="Miller M.E."/>
            <person name="Zhang Y."/>
            <person name="Omidvar V."/>
            <person name="Sperschneider J."/>
            <person name="Schwessinger B."/>
            <person name="Raley C."/>
            <person name="Palmer J.M."/>
            <person name="Garnica D."/>
            <person name="Upadhyaya N."/>
            <person name="Rathjen J."/>
            <person name="Taylor J.M."/>
            <person name="Park R.F."/>
            <person name="Dodds P.N."/>
            <person name="Hirsch C.D."/>
            <person name="Kianian S.F."/>
            <person name="Figueroa M."/>
        </authorList>
    </citation>
    <scope>NUCLEOTIDE SEQUENCE [LARGE SCALE GENOMIC DNA]</scope>
    <source>
        <strain evidence="2">12NC29</strain>
    </source>
</reference>
<evidence type="ECO:0000313" key="3">
    <source>
        <dbReference type="Proteomes" id="UP000235388"/>
    </source>
</evidence>
<dbReference type="EMBL" id="PGCJ01000051">
    <property type="protein sequence ID" value="PLW54084.1"/>
    <property type="molecule type" value="Genomic_DNA"/>
</dbReference>
<accession>A0A2N5VVR2</accession>
<comment type="caution">
    <text evidence="2">The sequence shown here is derived from an EMBL/GenBank/DDBJ whole genome shotgun (WGS) entry which is preliminary data.</text>
</comment>
<gene>
    <name evidence="2" type="ORF">PCANC_06414</name>
</gene>
<dbReference type="Proteomes" id="UP000235388">
    <property type="component" value="Unassembled WGS sequence"/>
</dbReference>
<feature type="compositionally biased region" description="Basic residues" evidence="1">
    <location>
        <begin position="87"/>
        <end position="102"/>
    </location>
</feature>
<organism evidence="2 3">
    <name type="scientific">Puccinia coronata f. sp. avenae</name>
    <dbReference type="NCBI Taxonomy" id="200324"/>
    <lineage>
        <taxon>Eukaryota</taxon>
        <taxon>Fungi</taxon>
        <taxon>Dikarya</taxon>
        <taxon>Basidiomycota</taxon>
        <taxon>Pucciniomycotina</taxon>
        <taxon>Pucciniomycetes</taxon>
        <taxon>Pucciniales</taxon>
        <taxon>Pucciniaceae</taxon>
        <taxon>Puccinia</taxon>
    </lineage>
</organism>